<feature type="compositionally biased region" description="Basic residues" evidence="1">
    <location>
        <begin position="135"/>
        <end position="145"/>
    </location>
</feature>
<dbReference type="Proteomes" id="UP000663824">
    <property type="component" value="Unassembled WGS sequence"/>
</dbReference>
<dbReference type="AlphaFoldDB" id="A0A816X6Z9"/>
<evidence type="ECO:0000313" key="3">
    <source>
        <dbReference type="Proteomes" id="UP000663824"/>
    </source>
</evidence>
<name>A0A816X6Z9_9BILA</name>
<sequence length="145" mass="16874">MDISPKSELMYNKKLSEDNKSKSSPCIACSSSMATNRMIAEERESRCLVQSLNIHRCDTTILLFERRKHLNNDHDHVNEDKEDEENAQHLLAQQKEIHVNEDKEDEENAQHLLAQQKEIHGEADGIDNDDGYYNNKKRVGQHFDR</sequence>
<organism evidence="2 3">
    <name type="scientific">Rotaria magnacalcarata</name>
    <dbReference type="NCBI Taxonomy" id="392030"/>
    <lineage>
        <taxon>Eukaryota</taxon>
        <taxon>Metazoa</taxon>
        <taxon>Spiralia</taxon>
        <taxon>Gnathifera</taxon>
        <taxon>Rotifera</taxon>
        <taxon>Eurotatoria</taxon>
        <taxon>Bdelloidea</taxon>
        <taxon>Philodinida</taxon>
        <taxon>Philodinidae</taxon>
        <taxon>Rotaria</taxon>
    </lineage>
</organism>
<evidence type="ECO:0000313" key="2">
    <source>
        <dbReference type="EMBL" id="CAF2143290.1"/>
    </source>
</evidence>
<reference evidence="2" key="1">
    <citation type="submission" date="2021-02" db="EMBL/GenBank/DDBJ databases">
        <authorList>
            <person name="Nowell W R."/>
        </authorList>
    </citation>
    <scope>NUCLEOTIDE SEQUENCE</scope>
</reference>
<gene>
    <name evidence="2" type="ORF">MBJ925_LOCUS29893</name>
</gene>
<comment type="caution">
    <text evidence="2">The sequence shown here is derived from an EMBL/GenBank/DDBJ whole genome shotgun (WGS) entry which is preliminary data.</text>
</comment>
<accession>A0A816X6Z9</accession>
<proteinExistence type="predicted"/>
<evidence type="ECO:0000256" key="1">
    <source>
        <dbReference type="SAM" id="MobiDB-lite"/>
    </source>
</evidence>
<dbReference type="EMBL" id="CAJNRE010016074">
    <property type="protein sequence ID" value="CAF2143290.1"/>
    <property type="molecule type" value="Genomic_DNA"/>
</dbReference>
<feature type="region of interest" description="Disordered" evidence="1">
    <location>
        <begin position="115"/>
        <end position="145"/>
    </location>
</feature>
<protein>
    <submittedName>
        <fullName evidence="2">Uncharacterized protein</fullName>
    </submittedName>
</protein>